<comment type="caution">
    <text evidence="2">The sequence shown here is derived from an EMBL/GenBank/DDBJ whole genome shotgun (WGS) entry which is preliminary data.</text>
</comment>
<name>A0A1G4IA93_TRYEQ</name>
<gene>
    <name evidence="2" type="ORF">TEOVI_000579900</name>
</gene>
<evidence type="ECO:0000313" key="3">
    <source>
        <dbReference type="Proteomes" id="UP000195570"/>
    </source>
</evidence>
<keyword evidence="3" id="KW-1185">Reference proteome</keyword>
<accession>A0A1G4IA93</accession>
<dbReference type="RefSeq" id="XP_067079898.1">
    <property type="nucleotide sequence ID" value="XM_067223797.1"/>
</dbReference>
<evidence type="ECO:0000256" key="1">
    <source>
        <dbReference type="SAM" id="MobiDB-lite"/>
    </source>
</evidence>
<reference evidence="2" key="1">
    <citation type="submission" date="2016-09" db="EMBL/GenBank/DDBJ databases">
        <authorList>
            <person name="Hebert L."/>
            <person name="Moumen B."/>
        </authorList>
    </citation>
    <scope>NUCLEOTIDE SEQUENCE [LARGE SCALE GENOMIC DNA]</scope>
    <source>
        <strain evidence="2">OVI</strain>
    </source>
</reference>
<dbReference type="GeneID" id="92379738"/>
<evidence type="ECO:0000313" key="2">
    <source>
        <dbReference type="EMBL" id="SCU68818.1"/>
    </source>
</evidence>
<organism evidence="2 3">
    <name type="scientific">Trypanosoma equiperdum</name>
    <dbReference type="NCBI Taxonomy" id="5694"/>
    <lineage>
        <taxon>Eukaryota</taxon>
        <taxon>Discoba</taxon>
        <taxon>Euglenozoa</taxon>
        <taxon>Kinetoplastea</taxon>
        <taxon>Metakinetoplastina</taxon>
        <taxon>Trypanosomatida</taxon>
        <taxon>Trypanosomatidae</taxon>
        <taxon>Trypanosoma</taxon>
    </lineage>
</organism>
<protein>
    <submittedName>
        <fullName evidence="2">Uncharacterized protein</fullName>
    </submittedName>
</protein>
<sequence>MWLFFGTLCRGALVVLLTFLLYFDSSRLPTPDYVAGEMCNMLERHAECSSCQKLLSHFDVDGKGDESPIWQTLRRLDKPRMPAVQPCDGKTRSVECNHFLENSLIEKWSMVSALVHEMKKFYATTDPDAVGIVNTRHDELVEFILNEREARESEQRELQKWEDCSSIVDVESDTSELSTNKLRRHTYESSACSISFSNDRQRSFCWCHCAGKLPFMERTRIWLLHIYLSYDMRMKIIILQHQRNTLFCLLLELCLLGIVMRHQTVEAAVEVAGAVHPTNGKLSNELTDVFMSQVHTGKSTTRRVAPPRLRGSSHRKD</sequence>
<proteinExistence type="predicted"/>
<dbReference type="EMBL" id="CZPT02001078">
    <property type="protein sequence ID" value="SCU68818.1"/>
    <property type="molecule type" value="Genomic_DNA"/>
</dbReference>
<dbReference type="VEuPathDB" id="TriTrypDB:TEOVI_000579900"/>
<feature type="region of interest" description="Disordered" evidence="1">
    <location>
        <begin position="297"/>
        <end position="317"/>
    </location>
</feature>
<dbReference type="Proteomes" id="UP000195570">
    <property type="component" value="Unassembled WGS sequence"/>
</dbReference>
<dbReference type="AlphaFoldDB" id="A0A1G4IA93"/>